<protein>
    <submittedName>
        <fullName evidence="1">Coat protein</fullName>
    </submittedName>
</protein>
<sequence>MANAIGKNGTHERQERYASAIVKLMRPSLKIRNTFARDYEGNPVAGAVKVPVRNTDVSISDYDVKSGVALSQSATTYLNVPVDNHKAINELIDGYESQAVPDNLVAQRLESGAYTIAKTLEADAIAQLLTGTASTQADCTAENVYSNIVKDIAILAKKGIPKERMYVAIDYATETLLLTDEKYSNTASQIGAELAREGVVGRINGVNVIVEDLGKDSSEKPIEYFVYGVDWCQAIDEWQIEPAINDLKDGAHIGASALQGRMVYADKVTNTEAVIVKKKTA</sequence>
<dbReference type="GO" id="GO:0019028">
    <property type="term" value="C:viral capsid"/>
    <property type="evidence" value="ECO:0007669"/>
    <property type="project" value="UniProtKB-KW"/>
</dbReference>
<proteinExistence type="predicted"/>
<keyword evidence="1" id="KW-0167">Capsid protein</keyword>
<dbReference type="EMBL" id="BK014782">
    <property type="protein sequence ID" value="DAD75423.1"/>
    <property type="molecule type" value="Genomic_DNA"/>
</dbReference>
<reference evidence="1" key="1">
    <citation type="journal article" date="2021" name="Proc. Natl. Acad. Sci. U.S.A.">
        <title>A Catalog of Tens of Thousands of Viruses from Human Metagenomes Reveals Hidden Associations with Chronic Diseases.</title>
        <authorList>
            <person name="Tisza M.J."/>
            <person name="Buck C.B."/>
        </authorList>
    </citation>
    <scope>NUCLEOTIDE SEQUENCE</scope>
    <source>
        <strain evidence="1">Ctqw35</strain>
    </source>
</reference>
<organism evidence="1">
    <name type="scientific">Siphoviridae sp. ctqw35</name>
    <dbReference type="NCBI Taxonomy" id="2826471"/>
    <lineage>
        <taxon>Viruses</taxon>
        <taxon>Duplodnaviria</taxon>
        <taxon>Heunggongvirae</taxon>
        <taxon>Uroviricota</taxon>
        <taxon>Caudoviricetes</taxon>
    </lineage>
</organism>
<name>A0A8S5M048_9CAUD</name>
<accession>A0A8S5M048</accession>
<keyword evidence="1" id="KW-0946">Virion</keyword>
<evidence type="ECO:0000313" key="1">
    <source>
        <dbReference type="EMBL" id="DAD75423.1"/>
    </source>
</evidence>